<feature type="transmembrane region" description="Helical" evidence="5">
    <location>
        <begin position="155"/>
        <end position="174"/>
    </location>
</feature>
<dbReference type="Proteomes" id="UP000326994">
    <property type="component" value="Unassembled WGS sequence"/>
</dbReference>
<feature type="transmembrane region" description="Helical" evidence="5">
    <location>
        <begin position="5"/>
        <end position="23"/>
    </location>
</feature>
<gene>
    <name evidence="7" type="ORF">ULMS_03590</name>
</gene>
<dbReference type="EMBL" id="BKCF01000001">
    <property type="protein sequence ID" value="GEQ84851.1"/>
    <property type="molecule type" value="Genomic_DNA"/>
</dbReference>
<name>A0A5J4FYU6_9FLAO</name>
<keyword evidence="8" id="KW-1185">Reference proteome</keyword>
<evidence type="ECO:0000313" key="7">
    <source>
        <dbReference type="EMBL" id="GEQ84851.1"/>
    </source>
</evidence>
<evidence type="ECO:0000256" key="4">
    <source>
        <dbReference type="ARBA" id="ARBA00023136"/>
    </source>
</evidence>
<protein>
    <recommendedName>
        <fullName evidence="6">O-antigen ligase-related domain-containing protein</fullName>
    </recommendedName>
</protein>
<evidence type="ECO:0000313" key="8">
    <source>
        <dbReference type="Proteomes" id="UP000326994"/>
    </source>
</evidence>
<reference evidence="7 8" key="1">
    <citation type="submission" date="2019-08" db="EMBL/GenBank/DDBJ databases">
        <title>Ulvibacter marinistellae sp. nov., isolated from a starfish, Patiria pectinifera.</title>
        <authorList>
            <person name="Kawano K."/>
            <person name="Ushijima N."/>
            <person name="Kihara M."/>
            <person name="Itoh H."/>
        </authorList>
    </citation>
    <scope>NUCLEOTIDE SEQUENCE [LARGE SCALE GENOMIC DNA]</scope>
    <source>
        <strain evidence="7 8">KK4</strain>
    </source>
</reference>
<keyword evidence="2 5" id="KW-0812">Transmembrane</keyword>
<evidence type="ECO:0000256" key="1">
    <source>
        <dbReference type="ARBA" id="ARBA00004141"/>
    </source>
</evidence>
<evidence type="ECO:0000259" key="6">
    <source>
        <dbReference type="Pfam" id="PF04932"/>
    </source>
</evidence>
<feature type="transmembrane region" description="Helical" evidence="5">
    <location>
        <begin position="29"/>
        <end position="46"/>
    </location>
</feature>
<dbReference type="PANTHER" id="PTHR37422">
    <property type="entry name" value="TEICHURONIC ACID BIOSYNTHESIS PROTEIN TUAE"/>
    <property type="match status" value="1"/>
</dbReference>
<keyword evidence="4 5" id="KW-0472">Membrane</keyword>
<dbReference type="PANTHER" id="PTHR37422:SF17">
    <property type="entry name" value="O-ANTIGEN LIGASE"/>
    <property type="match status" value="1"/>
</dbReference>
<sequence>MLYFLSVRISVIAMGAAFLFFIFNHLKGWILLIAIALIPISITLAYNTPHFKKRFEPSHTENAVLEDVDYRKLHWEAVFMSIKHKLLLGRGTEGDRDDLHSIYNDKKLTAAYEENYNAHNQLLEIGLDFGILGMVIFLLYVWFLIKNAITHNNKLLLLIIIIFALYSITESIFVRHSGIILFSLLTSLLILKKEDEIV</sequence>
<dbReference type="AlphaFoldDB" id="A0A5J4FYU6"/>
<dbReference type="InterPro" id="IPR051533">
    <property type="entry name" value="WaaL-like"/>
</dbReference>
<dbReference type="Pfam" id="PF04932">
    <property type="entry name" value="Wzy_C"/>
    <property type="match status" value="1"/>
</dbReference>
<dbReference type="InterPro" id="IPR007016">
    <property type="entry name" value="O-antigen_ligase-rel_domated"/>
</dbReference>
<keyword evidence="3 5" id="KW-1133">Transmembrane helix</keyword>
<evidence type="ECO:0000256" key="3">
    <source>
        <dbReference type="ARBA" id="ARBA00022989"/>
    </source>
</evidence>
<feature type="domain" description="O-antigen ligase-related" evidence="6">
    <location>
        <begin position="2"/>
        <end position="138"/>
    </location>
</feature>
<feature type="transmembrane region" description="Helical" evidence="5">
    <location>
        <begin position="125"/>
        <end position="143"/>
    </location>
</feature>
<accession>A0A5J4FYU6</accession>
<evidence type="ECO:0000256" key="2">
    <source>
        <dbReference type="ARBA" id="ARBA00022692"/>
    </source>
</evidence>
<organism evidence="7 8">
    <name type="scientific">Patiriisocius marinistellae</name>
    <dbReference type="NCBI Taxonomy" id="2494560"/>
    <lineage>
        <taxon>Bacteria</taxon>
        <taxon>Pseudomonadati</taxon>
        <taxon>Bacteroidota</taxon>
        <taxon>Flavobacteriia</taxon>
        <taxon>Flavobacteriales</taxon>
        <taxon>Flavobacteriaceae</taxon>
        <taxon>Patiriisocius</taxon>
    </lineage>
</organism>
<evidence type="ECO:0000256" key="5">
    <source>
        <dbReference type="SAM" id="Phobius"/>
    </source>
</evidence>
<comment type="caution">
    <text evidence="7">The sequence shown here is derived from an EMBL/GenBank/DDBJ whole genome shotgun (WGS) entry which is preliminary data.</text>
</comment>
<comment type="subcellular location">
    <subcellularLocation>
        <location evidence="1">Membrane</location>
        <topology evidence="1">Multi-pass membrane protein</topology>
    </subcellularLocation>
</comment>
<proteinExistence type="predicted"/>
<dbReference type="GO" id="GO:0016020">
    <property type="term" value="C:membrane"/>
    <property type="evidence" value="ECO:0007669"/>
    <property type="project" value="UniProtKB-SubCell"/>
</dbReference>